<dbReference type="HOGENOM" id="CLU_143683_0_0_1"/>
<dbReference type="RefSeq" id="XP_002549436.1">
    <property type="nucleotide sequence ID" value="XM_002549390.1"/>
</dbReference>
<gene>
    <name evidence="2" type="ORF">CTRG_03733</name>
</gene>
<dbReference type="eggNOG" id="ENOG502S76S">
    <property type="taxonomic scope" value="Eukaryota"/>
</dbReference>
<proteinExistence type="predicted"/>
<evidence type="ECO:0000313" key="2">
    <source>
        <dbReference type="EMBL" id="EER32062.1"/>
    </source>
</evidence>
<organism evidence="2 3">
    <name type="scientific">Candida tropicalis (strain ATCC MYA-3404 / T1)</name>
    <name type="common">Yeast</name>
    <dbReference type="NCBI Taxonomy" id="294747"/>
    <lineage>
        <taxon>Eukaryota</taxon>
        <taxon>Fungi</taxon>
        <taxon>Dikarya</taxon>
        <taxon>Ascomycota</taxon>
        <taxon>Saccharomycotina</taxon>
        <taxon>Pichiomycetes</taxon>
        <taxon>Debaryomycetaceae</taxon>
        <taxon>Candida/Lodderomyces clade</taxon>
        <taxon>Candida</taxon>
    </lineage>
</organism>
<dbReference type="OrthoDB" id="9895617at2759"/>
<dbReference type="AlphaFoldDB" id="C5MDI1"/>
<reference evidence="2 3" key="1">
    <citation type="journal article" date="2009" name="Nature">
        <title>Evolution of pathogenicity and sexual reproduction in eight Candida genomes.</title>
        <authorList>
            <person name="Butler G."/>
            <person name="Rasmussen M.D."/>
            <person name="Lin M.F."/>
            <person name="Santos M.A."/>
            <person name="Sakthikumar S."/>
            <person name="Munro C.A."/>
            <person name="Rheinbay E."/>
            <person name="Grabherr M."/>
            <person name="Forche A."/>
            <person name="Reedy J.L."/>
            <person name="Agrafioti I."/>
            <person name="Arnaud M.B."/>
            <person name="Bates S."/>
            <person name="Brown A.J."/>
            <person name="Brunke S."/>
            <person name="Costanzo M.C."/>
            <person name="Fitzpatrick D.A."/>
            <person name="de Groot P.W."/>
            <person name="Harris D."/>
            <person name="Hoyer L.L."/>
            <person name="Hube B."/>
            <person name="Klis F.M."/>
            <person name="Kodira C."/>
            <person name="Lennard N."/>
            <person name="Logue M.E."/>
            <person name="Martin R."/>
            <person name="Neiman A.M."/>
            <person name="Nikolaou E."/>
            <person name="Quail M.A."/>
            <person name="Quinn J."/>
            <person name="Santos M.C."/>
            <person name="Schmitzberger F.F."/>
            <person name="Sherlock G."/>
            <person name="Shah P."/>
            <person name="Silverstein K.A."/>
            <person name="Skrzypek M.S."/>
            <person name="Soll D."/>
            <person name="Staggs R."/>
            <person name="Stansfield I."/>
            <person name="Stumpf M.P."/>
            <person name="Sudbery P.E."/>
            <person name="Srikantha T."/>
            <person name="Zeng Q."/>
            <person name="Berman J."/>
            <person name="Berriman M."/>
            <person name="Heitman J."/>
            <person name="Gow N.A."/>
            <person name="Lorenz M.C."/>
            <person name="Birren B.W."/>
            <person name="Kellis M."/>
            <person name="Cuomo C.A."/>
        </authorList>
    </citation>
    <scope>NUCLEOTIDE SEQUENCE [LARGE SCALE GENOMIC DNA]</scope>
    <source>
        <strain evidence="3">ATCC MYA-3404 / T1</strain>
    </source>
</reference>
<feature type="region of interest" description="Disordered" evidence="1">
    <location>
        <begin position="89"/>
        <end position="118"/>
    </location>
</feature>
<dbReference type="VEuPathDB" id="FungiDB:CTRG_03733"/>
<dbReference type="EMBL" id="GG692399">
    <property type="protein sequence ID" value="EER32062.1"/>
    <property type="molecule type" value="Genomic_DNA"/>
</dbReference>
<keyword evidence="3" id="KW-1185">Reference proteome</keyword>
<evidence type="ECO:0000256" key="1">
    <source>
        <dbReference type="SAM" id="MobiDB-lite"/>
    </source>
</evidence>
<dbReference type="Pfam" id="PF12585">
    <property type="entry name" value="DUF3759"/>
    <property type="match status" value="1"/>
</dbReference>
<evidence type="ECO:0000313" key="3">
    <source>
        <dbReference type="Proteomes" id="UP000002037"/>
    </source>
</evidence>
<dbReference type="InterPro" id="IPR022234">
    <property type="entry name" value="DUF3759"/>
</dbReference>
<dbReference type="KEGG" id="ctp:CTRG_03733"/>
<sequence length="118" mass="13655">MFGLFEEHHEQVYNGNHESKFSHEVVAGAASFAAVKMFEDKQRREGKEVSHAFAKEAIAALAGAEADKLFESKGLDYLDRDRVRNQAIENAQRGYDEHYGRQERWTPDSQPPFDYQRY</sequence>
<dbReference type="PANTHER" id="PTHR37450">
    <property type="entry name" value="CIPC PROTEIN"/>
    <property type="match status" value="1"/>
</dbReference>
<dbReference type="PANTHER" id="PTHR37450:SF1">
    <property type="entry name" value="CIPC PROTEIN"/>
    <property type="match status" value="1"/>
</dbReference>
<feature type="compositionally biased region" description="Basic and acidic residues" evidence="1">
    <location>
        <begin position="94"/>
        <end position="106"/>
    </location>
</feature>
<evidence type="ECO:0008006" key="4">
    <source>
        <dbReference type="Google" id="ProtNLM"/>
    </source>
</evidence>
<protein>
    <recommendedName>
        <fullName evidence="4">CipC-like antibiotic response protein</fullName>
    </recommendedName>
</protein>
<dbReference type="Proteomes" id="UP000002037">
    <property type="component" value="Unassembled WGS sequence"/>
</dbReference>
<dbReference type="GeneID" id="8297867"/>
<accession>C5MDI1</accession>
<name>C5MDI1_CANTT</name>